<dbReference type="EMBL" id="KV001992">
    <property type="protein sequence ID" value="KZV38259.1"/>
    <property type="molecule type" value="Genomic_DNA"/>
</dbReference>
<sequence length="74" mass="8126">MRDDHATTAATCAWVMWDDLATSVTTCTREMRDDPATSTATCARGNARNVLHNVRHIVPASSERSSHDVLVDVQ</sequence>
<accession>A0A2Z7BUZ3</accession>
<reference evidence="1 2" key="1">
    <citation type="journal article" date="2015" name="Proc. Natl. Acad. Sci. U.S.A.">
        <title>The resurrection genome of Boea hygrometrica: A blueprint for survival of dehydration.</title>
        <authorList>
            <person name="Xiao L."/>
            <person name="Yang G."/>
            <person name="Zhang L."/>
            <person name="Yang X."/>
            <person name="Zhao S."/>
            <person name="Ji Z."/>
            <person name="Zhou Q."/>
            <person name="Hu M."/>
            <person name="Wang Y."/>
            <person name="Chen M."/>
            <person name="Xu Y."/>
            <person name="Jin H."/>
            <person name="Xiao X."/>
            <person name="Hu G."/>
            <person name="Bao F."/>
            <person name="Hu Y."/>
            <person name="Wan P."/>
            <person name="Li L."/>
            <person name="Deng X."/>
            <person name="Kuang T."/>
            <person name="Xiang C."/>
            <person name="Zhu J.K."/>
            <person name="Oliver M.J."/>
            <person name="He Y."/>
        </authorList>
    </citation>
    <scope>NUCLEOTIDE SEQUENCE [LARGE SCALE GENOMIC DNA]</scope>
    <source>
        <strain evidence="2">cv. XS01</strain>
    </source>
</reference>
<keyword evidence="2" id="KW-1185">Reference proteome</keyword>
<organism evidence="1 2">
    <name type="scientific">Dorcoceras hygrometricum</name>
    <dbReference type="NCBI Taxonomy" id="472368"/>
    <lineage>
        <taxon>Eukaryota</taxon>
        <taxon>Viridiplantae</taxon>
        <taxon>Streptophyta</taxon>
        <taxon>Embryophyta</taxon>
        <taxon>Tracheophyta</taxon>
        <taxon>Spermatophyta</taxon>
        <taxon>Magnoliopsida</taxon>
        <taxon>eudicotyledons</taxon>
        <taxon>Gunneridae</taxon>
        <taxon>Pentapetalae</taxon>
        <taxon>asterids</taxon>
        <taxon>lamiids</taxon>
        <taxon>Lamiales</taxon>
        <taxon>Gesneriaceae</taxon>
        <taxon>Didymocarpoideae</taxon>
        <taxon>Trichosporeae</taxon>
        <taxon>Loxocarpinae</taxon>
        <taxon>Dorcoceras</taxon>
    </lineage>
</organism>
<name>A0A2Z7BUZ3_9LAMI</name>
<dbReference type="Proteomes" id="UP000250235">
    <property type="component" value="Unassembled WGS sequence"/>
</dbReference>
<proteinExistence type="predicted"/>
<evidence type="ECO:0000313" key="2">
    <source>
        <dbReference type="Proteomes" id="UP000250235"/>
    </source>
</evidence>
<gene>
    <name evidence="1" type="ORF">F511_29259</name>
</gene>
<dbReference type="AlphaFoldDB" id="A0A2Z7BUZ3"/>
<protein>
    <submittedName>
        <fullName evidence="1">Uncharacterized protein</fullName>
    </submittedName>
</protein>
<evidence type="ECO:0000313" key="1">
    <source>
        <dbReference type="EMBL" id="KZV38259.1"/>
    </source>
</evidence>